<evidence type="ECO:0000313" key="3">
    <source>
        <dbReference type="EMBL" id="CAL1584883.1"/>
    </source>
</evidence>
<keyword evidence="4" id="KW-1185">Reference proteome</keyword>
<evidence type="ECO:0008006" key="5">
    <source>
        <dbReference type="Google" id="ProtNLM"/>
    </source>
</evidence>
<evidence type="ECO:0000256" key="1">
    <source>
        <dbReference type="SAM" id="Coils"/>
    </source>
</evidence>
<dbReference type="GO" id="GO:0005923">
    <property type="term" value="C:bicellular tight junction"/>
    <property type="evidence" value="ECO:0007669"/>
    <property type="project" value="TreeGrafter"/>
</dbReference>
<gene>
    <name evidence="3" type="ORF">KC01_LOCUS15144</name>
</gene>
<name>A0AAV2K7M3_KNICA</name>
<dbReference type="GO" id="GO:0008017">
    <property type="term" value="F:microtubule binding"/>
    <property type="evidence" value="ECO:0007669"/>
    <property type="project" value="TreeGrafter"/>
</dbReference>
<reference evidence="3 4" key="1">
    <citation type="submission" date="2024-04" db="EMBL/GenBank/DDBJ databases">
        <authorList>
            <person name="Waldvogel A.-M."/>
            <person name="Schoenle A."/>
        </authorList>
    </citation>
    <scope>NUCLEOTIDE SEQUENCE [LARGE SCALE GENOMIC DNA]</scope>
</reference>
<dbReference type="PANTHER" id="PTHR46349">
    <property type="entry name" value="CINGULIN-LIKE PROTEIN 1-RELATED"/>
    <property type="match status" value="1"/>
</dbReference>
<organism evidence="3 4">
    <name type="scientific">Knipowitschia caucasica</name>
    <name type="common">Caucasian dwarf goby</name>
    <name type="synonym">Pomatoschistus caucasicus</name>
    <dbReference type="NCBI Taxonomy" id="637954"/>
    <lineage>
        <taxon>Eukaryota</taxon>
        <taxon>Metazoa</taxon>
        <taxon>Chordata</taxon>
        <taxon>Craniata</taxon>
        <taxon>Vertebrata</taxon>
        <taxon>Euteleostomi</taxon>
        <taxon>Actinopterygii</taxon>
        <taxon>Neopterygii</taxon>
        <taxon>Teleostei</taxon>
        <taxon>Neoteleostei</taxon>
        <taxon>Acanthomorphata</taxon>
        <taxon>Gobiaria</taxon>
        <taxon>Gobiiformes</taxon>
        <taxon>Gobioidei</taxon>
        <taxon>Gobiidae</taxon>
        <taxon>Gobiinae</taxon>
        <taxon>Knipowitschia</taxon>
    </lineage>
</organism>
<feature type="region of interest" description="Disordered" evidence="2">
    <location>
        <begin position="147"/>
        <end position="170"/>
    </location>
</feature>
<protein>
    <recommendedName>
        <fullName evidence="5">Rootletin-like</fullName>
    </recommendedName>
</protein>
<dbReference type="AlphaFoldDB" id="A0AAV2K7M3"/>
<keyword evidence="1" id="KW-0175">Coiled coil</keyword>
<evidence type="ECO:0000256" key="2">
    <source>
        <dbReference type="SAM" id="MobiDB-lite"/>
    </source>
</evidence>
<proteinExistence type="predicted"/>
<dbReference type="GO" id="GO:0000226">
    <property type="term" value="P:microtubule cytoskeleton organization"/>
    <property type="evidence" value="ECO:0007669"/>
    <property type="project" value="TreeGrafter"/>
</dbReference>
<feature type="compositionally biased region" description="Basic and acidic residues" evidence="2">
    <location>
        <begin position="242"/>
        <end position="255"/>
    </location>
</feature>
<dbReference type="EMBL" id="OZ035838">
    <property type="protein sequence ID" value="CAL1584883.1"/>
    <property type="molecule type" value="Genomic_DNA"/>
</dbReference>
<feature type="compositionally biased region" description="Basic and acidic residues" evidence="2">
    <location>
        <begin position="395"/>
        <end position="415"/>
    </location>
</feature>
<feature type="region of interest" description="Disordered" evidence="2">
    <location>
        <begin position="242"/>
        <end position="270"/>
    </location>
</feature>
<dbReference type="Proteomes" id="UP001497482">
    <property type="component" value="Chromosome 16"/>
</dbReference>
<feature type="region of interest" description="Disordered" evidence="2">
    <location>
        <begin position="395"/>
        <end position="428"/>
    </location>
</feature>
<dbReference type="Gene3D" id="1.20.1170.10">
    <property type="match status" value="1"/>
</dbReference>
<feature type="coiled-coil region" evidence="1">
    <location>
        <begin position="3"/>
        <end position="30"/>
    </location>
</feature>
<evidence type="ECO:0000313" key="4">
    <source>
        <dbReference type="Proteomes" id="UP001497482"/>
    </source>
</evidence>
<accession>A0AAV2K7M3</accession>
<dbReference type="PANTHER" id="PTHR46349:SF5">
    <property type="entry name" value="CINGULIN"/>
    <property type="match status" value="1"/>
</dbReference>
<sequence length="630" mass="72811">MSREAAESRQRLLEDQLAGLQEELRRVSELSPASDAIQTDLLSLQADLAEAAVLRQRQDETLRQRERELTALKGALKEEVECHDREMETLREQYSVDMENLRRTMEQVTQSQEEIEEQREQVNASVLTLEEELERSRVQGDEWKTRLESSARELSSTREQLEKTSVEKEGLEKEVQSLKESMKTQGPASDLSGLAQDLKRARADLEKQKGEMSEKTEALLTLRKSSSAKESELQDHIRKLKEQQKHRDEVDRVKESSVGVGKTAADSGSNAELQEANIRLRERLARLTRLHSTPRGAEVEEAVEALEDENRALRSQMEESKRATARLCKERDELNRRLEEREQERDVLRRGKTDLEEQKRLLDRALDKINKEMELMMGDSRQSVATLQSQLEEYRERSRKDLQEAQRSSKERLSELQRAQGNLKTQQEEVSRLKKELLTCSEERDGAQLERDLLNNRLKHLESELDSEKSSQTDRSREIRGLELKWSSRDRFKQWRMMRRWLMGQIVIVGDWKSLGTRRDSDPCHGCFWKGLIEVRVRDSSGIHKVASTSPTSLRRAVLRGSERLMSSPSLEALRWTIFSMQATGHLLLGSSCYIEALLEAEDKGKLGLILPSENKIKQLQGFLLRRPFS</sequence>